<protein>
    <submittedName>
        <fullName evidence="2">Uncharacterized protein</fullName>
    </submittedName>
</protein>
<dbReference type="EMBL" id="CP016428">
    <property type="protein sequence ID" value="ANW04375.1"/>
    <property type="molecule type" value="Genomic_DNA"/>
</dbReference>
<feature type="transmembrane region" description="Helical" evidence="1">
    <location>
        <begin position="63"/>
        <end position="83"/>
    </location>
</feature>
<evidence type="ECO:0000313" key="3">
    <source>
        <dbReference type="Proteomes" id="UP000092839"/>
    </source>
</evidence>
<keyword evidence="1" id="KW-0812">Transmembrane</keyword>
<organism evidence="2 3">
    <name type="scientific">Bradyrhizobium icense</name>
    <dbReference type="NCBI Taxonomy" id="1274631"/>
    <lineage>
        <taxon>Bacteria</taxon>
        <taxon>Pseudomonadati</taxon>
        <taxon>Pseudomonadota</taxon>
        <taxon>Alphaproteobacteria</taxon>
        <taxon>Hyphomicrobiales</taxon>
        <taxon>Nitrobacteraceae</taxon>
        <taxon>Bradyrhizobium</taxon>
    </lineage>
</organism>
<dbReference type="OrthoDB" id="9865166at2"/>
<dbReference type="KEGG" id="bic:LMTR13_33785"/>
<evidence type="ECO:0000256" key="1">
    <source>
        <dbReference type="SAM" id="Phobius"/>
    </source>
</evidence>
<keyword evidence="1" id="KW-1133">Transmembrane helix</keyword>
<dbReference type="AlphaFoldDB" id="A0A1B1UNS3"/>
<evidence type="ECO:0000313" key="2">
    <source>
        <dbReference type="EMBL" id="ANW04375.1"/>
    </source>
</evidence>
<gene>
    <name evidence="2" type="ORF">LMTR13_33785</name>
</gene>
<dbReference type="RefSeq" id="WP_065731524.1">
    <property type="nucleotide sequence ID" value="NZ_CP016428.1"/>
</dbReference>
<keyword evidence="3" id="KW-1185">Reference proteome</keyword>
<proteinExistence type="predicted"/>
<feature type="transmembrane region" description="Helical" evidence="1">
    <location>
        <begin position="29"/>
        <end position="56"/>
    </location>
</feature>
<reference evidence="2 3" key="1">
    <citation type="submission" date="2016-07" db="EMBL/GenBank/DDBJ databases">
        <title>Complete genome sequence of Bradyrhizobium icense LMTR 13T, a potential inoculant strain isolated from lima bean (Phaseolus lunatus) in Peru.</title>
        <authorList>
            <person name="Ormeno-Orrillo E."/>
            <person name="Duran D."/>
            <person name="Rogel M.A."/>
            <person name="Rey L."/>
            <person name="Imperial J."/>
            <person name="Ruiz-Argueso T."/>
            <person name="Martinez-Romero E."/>
        </authorList>
    </citation>
    <scope>NUCLEOTIDE SEQUENCE [LARGE SCALE GENOMIC DNA]</scope>
    <source>
        <strain evidence="2 3">LMTR 13</strain>
    </source>
</reference>
<name>A0A1B1UNS3_9BRAD</name>
<accession>A0A1B1UNS3</accession>
<feature type="transmembrane region" description="Helical" evidence="1">
    <location>
        <begin position="95"/>
        <end position="116"/>
    </location>
</feature>
<dbReference type="Proteomes" id="UP000092839">
    <property type="component" value="Chromosome"/>
</dbReference>
<keyword evidence="1" id="KW-0472">Membrane</keyword>
<sequence>MFVLLGPGLGVLIAVSVVPIAIRGYAADLYGIPIAFLFSLVVCAITGPVDGALAWVVPISLRAPLTAIVGAAAAVGLVLFLGAELGGMTLPLHTLIPIAVIGALNTGACSLLTYYCRRSRTT</sequence>